<proteinExistence type="predicted"/>
<name>A0AAU8LS08_9BACT</name>
<sequence length="305" mass="35709">MKVANPLYDVVFKYLMQDMRVAKLVISNIIEQEIESLDFAFTELNRKLPDGGLTVLRIDFAAKIREPDGTSRLVLIELQKAKFSTDITRFRKYLGKQYQEDSNIHLDERTGKKKALPIISIYILGHNLQHNDSPVIHVKREYYDHATKEKLTRKEEFIESLTHDSYIIQVGRLRKKHRNKLETLLSIFDQSNTSKESKHFLDVLESSFPDEFKVVIRRLHKASASKELCEDMNMEDEILEELATQERVIAYERAEKEKAEVEKRKAEAKKEKAEEEKRKAEAEKEKAEEEKARLEKLLKQAGIEF</sequence>
<dbReference type="AlphaFoldDB" id="A0AAU8LS08"/>
<feature type="region of interest" description="Disordered" evidence="1">
    <location>
        <begin position="256"/>
        <end position="291"/>
    </location>
</feature>
<dbReference type="EMBL" id="CP159373">
    <property type="protein sequence ID" value="XCN71908.1"/>
    <property type="molecule type" value="Genomic_DNA"/>
</dbReference>
<evidence type="ECO:0000313" key="2">
    <source>
        <dbReference type="EMBL" id="XCN71908.1"/>
    </source>
</evidence>
<dbReference type="KEGG" id="eaj:Q3M24_16585"/>
<evidence type="ECO:0000256" key="1">
    <source>
        <dbReference type="SAM" id="MobiDB-lite"/>
    </source>
</evidence>
<protein>
    <recommendedName>
        <fullName evidence="3">PD-(D/E)XK nuclease family transposase</fullName>
    </recommendedName>
</protein>
<accession>A0AAU8LS08</accession>
<reference evidence="2" key="2">
    <citation type="submission" date="2024-06" db="EMBL/GenBank/DDBJ databases">
        <authorList>
            <person name="Plum-Jensen L.E."/>
            <person name="Schramm A."/>
            <person name="Marshall I.P.G."/>
        </authorList>
    </citation>
    <scope>NUCLEOTIDE SEQUENCE</scope>
    <source>
        <strain evidence="2">Rat1</strain>
    </source>
</reference>
<organism evidence="2">
    <name type="scientific">Candidatus Electrothrix aestuarii</name>
    <dbReference type="NCBI Taxonomy" id="3062594"/>
    <lineage>
        <taxon>Bacteria</taxon>
        <taxon>Pseudomonadati</taxon>
        <taxon>Thermodesulfobacteriota</taxon>
        <taxon>Desulfobulbia</taxon>
        <taxon>Desulfobulbales</taxon>
        <taxon>Desulfobulbaceae</taxon>
        <taxon>Candidatus Electrothrix</taxon>
    </lineage>
</organism>
<reference evidence="2" key="1">
    <citation type="journal article" date="2024" name="Syst. Appl. Microbiol.">
        <title>First single-strain enrichments of Electrothrix cable bacteria, description of E. aestuarii sp. nov. and E. rattekaaiensis sp. nov., and proposal of a cable bacteria taxonomy following the rules of the SeqCode.</title>
        <authorList>
            <person name="Plum-Jensen L.E."/>
            <person name="Schramm A."/>
            <person name="Marshall I.P.G."/>
        </authorList>
    </citation>
    <scope>NUCLEOTIDE SEQUENCE</scope>
    <source>
        <strain evidence="2">Rat1</strain>
    </source>
</reference>
<gene>
    <name evidence="2" type="ORF">Q3M24_16585</name>
</gene>
<evidence type="ECO:0008006" key="3">
    <source>
        <dbReference type="Google" id="ProtNLM"/>
    </source>
</evidence>